<dbReference type="AlphaFoldDB" id="A0A2M4C727"/>
<name>A0A2M4C727_9DIPT</name>
<organism evidence="1">
    <name type="scientific">Anopheles marajoara</name>
    <dbReference type="NCBI Taxonomy" id="58244"/>
    <lineage>
        <taxon>Eukaryota</taxon>
        <taxon>Metazoa</taxon>
        <taxon>Ecdysozoa</taxon>
        <taxon>Arthropoda</taxon>
        <taxon>Hexapoda</taxon>
        <taxon>Insecta</taxon>
        <taxon>Pterygota</taxon>
        <taxon>Neoptera</taxon>
        <taxon>Endopterygota</taxon>
        <taxon>Diptera</taxon>
        <taxon>Nematocera</taxon>
        <taxon>Culicoidea</taxon>
        <taxon>Culicidae</taxon>
        <taxon>Anophelinae</taxon>
        <taxon>Anopheles</taxon>
    </lineage>
</organism>
<reference evidence="1" key="1">
    <citation type="submission" date="2018-01" db="EMBL/GenBank/DDBJ databases">
        <title>An insight into the sialome of Amazonian anophelines.</title>
        <authorList>
            <person name="Ribeiro J.M."/>
            <person name="Scarpassa V."/>
            <person name="Calvo E."/>
        </authorList>
    </citation>
    <scope>NUCLEOTIDE SEQUENCE</scope>
    <source>
        <tissue evidence="1">Salivary glands</tissue>
    </source>
</reference>
<protein>
    <submittedName>
        <fullName evidence="1">Putative secreted protein</fullName>
    </submittedName>
</protein>
<evidence type="ECO:0000313" key="1">
    <source>
        <dbReference type="EMBL" id="MBW61132.1"/>
    </source>
</evidence>
<accession>A0A2M4C727</accession>
<proteinExistence type="predicted"/>
<dbReference type="EMBL" id="GGFJ01011991">
    <property type="protein sequence ID" value="MBW61132.1"/>
    <property type="molecule type" value="Transcribed_RNA"/>
</dbReference>
<sequence>MREEGVIVMLCLPVGWLAGNNRSFAGAVCRWRVRCCCCCCCCLHPSRQEPRGYVSRSNGRMMVWPIYYTAPDMLNYAIITRSLSEADRVIVAVKRVARELVPLVVYRVSDVPRDATQRKFVFVET</sequence>